<dbReference type="InterPro" id="IPR050364">
    <property type="entry name" value="Cytochrome_P450_fung"/>
</dbReference>
<keyword evidence="4 9" id="KW-0349">Heme</keyword>
<protein>
    <submittedName>
        <fullName evidence="12">O-methylsterigmatocystin oxidoreductase</fullName>
    </submittedName>
</protein>
<feature type="region of interest" description="Disordered" evidence="10">
    <location>
        <begin position="666"/>
        <end position="685"/>
    </location>
</feature>
<keyword evidence="7 9" id="KW-0408">Iron</keyword>
<keyword evidence="11" id="KW-0812">Transmembrane</keyword>
<dbReference type="EMBL" id="CYGV01001315">
    <property type="protein sequence ID" value="CUA72811.1"/>
    <property type="molecule type" value="Genomic_DNA"/>
</dbReference>
<dbReference type="Proteomes" id="UP000044841">
    <property type="component" value="Unassembled WGS sequence"/>
</dbReference>
<comment type="pathway">
    <text evidence="2">Secondary metabolite biosynthesis.</text>
</comment>
<keyword evidence="5 9" id="KW-0479">Metal-binding</keyword>
<dbReference type="GO" id="GO:0004497">
    <property type="term" value="F:monooxygenase activity"/>
    <property type="evidence" value="ECO:0007669"/>
    <property type="project" value="UniProtKB-KW"/>
</dbReference>
<dbReference type="Pfam" id="PF03134">
    <property type="entry name" value="TB2_DP1_HVA22"/>
    <property type="match status" value="1"/>
</dbReference>
<dbReference type="GO" id="GO:0005506">
    <property type="term" value="F:iron ion binding"/>
    <property type="evidence" value="ECO:0007669"/>
    <property type="project" value="InterPro"/>
</dbReference>
<keyword evidence="11" id="KW-1133">Transmembrane helix</keyword>
<comment type="similarity">
    <text evidence="3">Belongs to the cytochrome P450 family.</text>
</comment>
<evidence type="ECO:0000256" key="2">
    <source>
        <dbReference type="ARBA" id="ARBA00005179"/>
    </source>
</evidence>
<dbReference type="InterPro" id="IPR002401">
    <property type="entry name" value="Cyt_P450_E_grp-I"/>
</dbReference>
<evidence type="ECO:0000256" key="5">
    <source>
        <dbReference type="ARBA" id="ARBA00022723"/>
    </source>
</evidence>
<dbReference type="InterPro" id="IPR004345">
    <property type="entry name" value="TB2_DP1_HVA22"/>
</dbReference>
<dbReference type="GO" id="GO:0020037">
    <property type="term" value="F:heme binding"/>
    <property type="evidence" value="ECO:0007669"/>
    <property type="project" value="InterPro"/>
</dbReference>
<keyword evidence="11" id="KW-0472">Membrane</keyword>
<dbReference type="PANTHER" id="PTHR46300">
    <property type="entry name" value="P450, PUTATIVE (EUROFUNG)-RELATED-RELATED"/>
    <property type="match status" value="1"/>
</dbReference>
<accession>A0A0K6G2S3</accession>
<dbReference type="AlphaFoldDB" id="A0A0K6G2S3"/>
<evidence type="ECO:0000313" key="13">
    <source>
        <dbReference type="Proteomes" id="UP000044841"/>
    </source>
</evidence>
<evidence type="ECO:0000256" key="11">
    <source>
        <dbReference type="SAM" id="Phobius"/>
    </source>
</evidence>
<name>A0A0K6G2S3_9AGAM</name>
<dbReference type="InterPro" id="IPR036396">
    <property type="entry name" value="Cyt_P450_sf"/>
</dbReference>
<sequence length="696" mass="77436">MSKDLKSDIISLEFLGNTIVVLNSAQSANDLLDKRSAIYSDRTLAAMVEHEQLLNWRDNVSLTPYGDSTAFQQGHLVNTRKMLQRLLQHDGKVMLSKTLEDELSAASIMKAAYGYEVTSPDNSYVAKIKQVDENLTKSFFPTQEFLVNIFPFLVHVPSWFPGAGWKRTAKEWRELKDEVIEDTFRWTKTQMDNGIAEPSIVRAYLEDLASRGDTSEEKVDIIKHVGISLFGAGTDTTATSLEVFVLAMLLFPNVQRKAQEEIDRVIGPSRLPEIDDLGSLPYVSNLVQEVLRWQTVFQIGVPHTCSQDDIYRGYFIPKGAIVIGNAWAISRDETVYVRPEEFNPDRFDDPSVPPAPAFGWGRRVSKCPGIHYAQSLLSIGIASLLATFDFTMAKDEEGNDIVPSVEDVPTLAYRPIPFTCTMMIPDLDGYKTRRPRAEIFTTQASTSTHSTRTLLAMSSPNYPEQPYDPNATAQAPISPPGNNTTTNDAKLRAQQAQEKARELGNQMASHPAVKQAQASAADYHARADKALSQYPTMNKLEQRTGVPKTYLAGAGAALMVLLVSVNALAAPASNFVGWGLPAYLSMKAIETPSGRDDVQWLTYWVIFGFLTYLESFALRIILYYLPWYFALKTVFVLWLQLPQTKGAAHLYHAAIRPSMDRARLQASSPSTRYPDTTNTQTAPTPAGYAVGAERVY</sequence>
<evidence type="ECO:0000256" key="10">
    <source>
        <dbReference type="SAM" id="MobiDB-lite"/>
    </source>
</evidence>
<feature type="transmembrane region" description="Helical" evidence="11">
    <location>
        <begin position="601"/>
        <end position="625"/>
    </location>
</feature>
<dbReference type="PANTHER" id="PTHR46300:SF7">
    <property type="entry name" value="P450, PUTATIVE (EUROFUNG)-RELATED"/>
    <property type="match status" value="1"/>
</dbReference>
<feature type="binding site" description="axial binding residue" evidence="9">
    <location>
        <position position="367"/>
    </location>
    <ligand>
        <name>heme</name>
        <dbReference type="ChEBI" id="CHEBI:30413"/>
    </ligand>
    <ligandPart>
        <name>Fe</name>
        <dbReference type="ChEBI" id="CHEBI:18248"/>
    </ligandPart>
</feature>
<proteinExistence type="inferred from homology"/>
<evidence type="ECO:0000256" key="6">
    <source>
        <dbReference type="ARBA" id="ARBA00023002"/>
    </source>
</evidence>
<dbReference type="SUPFAM" id="SSF48264">
    <property type="entry name" value="Cytochrome P450"/>
    <property type="match status" value="1"/>
</dbReference>
<dbReference type="Gene3D" id="1.10.630.10">
    <property type="entry name" value="Cytochrome P450"/>
    <property type="match status" value="1"/>
</dbReference>
<dbReference type="GO" id="GO:0016705">
    <property type="term" value="F:oxidoreductase activity, acting on paired donors, with incorporation or reduction of molecular oxygen"/>
    <property type="evidence" value="ECO:0007669"/>
    <property type="project" value="InterPro"/>
</dbReference>
<reference evidence="12 13" key="1">
    <citation type="submission" date="2015-07" db="EMBL/GenBank/DDBJ databases">
        <authorList>
            <person name="Noorani M."/>
        </authorList>
    </citation>
    <scope>NUCLEOTIDE SEQUENCE [LARGE SCALE GENOMIC DNA]</scope>
    <source>
        <strain evidence="12">BBA 69670</strain>
    </source>
</reference>
<evidence type="ECO:0000256" key="7">
    <source>
        <dbReference type="ARBA" id="ARBA00023004"/>
    </source>
</evidence>
<evidence type="ECO:0000313" key="12">
    <source>
        <dbReference type="EMBL" id="CUA72811.1"/>
    </source>
</evidence>
<evidence type="ECO:0000256" key="9">
    <source>
        <dbReference type="PIRSR" id="PIRSR602401-1"/>
    </source>
</evidence>
<feature type="compositionally biased region" description="Polar residues" evidence="10">
    <location>
        <begin position="666"/>
        <end position="683"/>
    </location>
</feature>
<keyword evidence="13" id="KW-1185">Reference proteome</keyword>
<keyword evidence="8" id="KW-0503">Monooxygenase</keyword>
<evidence type="ECO:0000256" key="3">
    <source>
        <dbReference type="ARBA" id="ARBA00010617"/>
    </source>
</evidence>
<dbReference type="PRINTS" id="PR00463">
    <property type="entry name" value="EP450I"/>
</dbReference>
<comment type="cofactor">
    <cofactor evidence="1 9">
        <name>heme</name>
        <dbReference type="ChEBI" id="CHEBI:30413"/>
    </cofactor>
</comment>
<evidence type="ECO:0000256" key="4">
    <source>
        <dbReference type="ARBA" id="ARBA00022617"/>
    </source>
</evidence>
<dbReference type="Pfam" id="PF00067">
    <property type="entry name" value="p450"/>
    <property type="match status" value="1"/>
</dbReference>
<dbReference type="InterPro" id="IPR001128">
    <property type="entry name" value="Cyt_P450"/>
</dbReference>
<feature type="transmembrane region" description="Helical" evidence="11">
    <location>
        <begin position="549"/>
        <end position="570"/>
    </location>
</feature>
<dbReference type="CDD" id="cd11065">
    <property type="entry name" value="CYP64-like"/>
    <property type="match status" value="1"/>
</dbReference>
<keyword evidence="6" id="KW-0560">Oxidoreductase</keyword>
<evidence type="ECO:0000256" key="8">
    <source>
        <dbReference type="ARBA" id="ARBA00023033"/>
    </source>
</evidence>
<gene>
    <name evidence="12" type="ORF">RSOLAG22IIIB_10314</name>
</gene>
<organism evidence="12 13">
    <name type="scientific">Rhizoctonia solani</name>
    <dbReference type="NCBI Taxonomy" id="456999"/>
    <lineage>
        <taxon>Eukaryota</taxon>
        <taxon>Fungi</taxon>
        <taxon>Dikarya</taxon>
        <taxon>Basidiomycota</taxon>
        <taxon>Agaricomycotina</taxon>
        <taxon>Agaricomycetes</taxon>
        <taxon>Cantharellales</taxon>
        <taxon>Ceratobasidiaceae</taxon>
        <taxon>Rhizoctonia</taxon>
    </lineage>
</organism>
<evidence type="ECO:0000256" key="1">
    <source>
        <dbReference type="ARBA" id="ARBA00001971"/>
    </source>
</evidence>